<dbReference type="RefSeq" id="WP_344213222.1">
    <property type="nucleotide sequence ID" value="NZ_BAAAOS010000018.1"/>
</dbReference>
<dbReference type="Proteomes" id="UP001500393">
    <property type="component" value="Unassembled WGS sequence"/>
</dbReference>
<accession>A0ABN2D7T6</accession>
<evidence type="ECO:0000256" key="8">
    <source>
        <dbReference type="ARBA" id="ARBA00022490"/>
    </source>
</evidence>
<dbReference type="PANTHER" id="PTHR43356">
    <property type="entry name" value="PHOSPHATE ACETYLTRANSFERASE"/>
    <property type="match status" value="1"/>
</dbReference>
<dbReference type="InterPro" id="IPR042113">
    <property type="entry name" value="P_AcTrfase_dom1"/>
</dbReference>
<evidence type="ECO:0000313" key="17">
    <source>
        <dbReference type="Proteomes" id="UP001500393"/>
    </source>
</evidence>
<comment type="pathway">
    <text evidence="3 13">Metabolic intermediate biosynthesis; acetyl-CoA biosynthesis; acetyl-CoA from acetate: step 2/2.</text>
</comment>
<dbReference type="NCBIfam" id="NF004167">
    <property type="entry name" value="PRK05632.1"/>
    <property type="match status" value="1"/>
</dbReference>
<dbReference type="SUPFAM" id="SSF75138">
    <property type="entry name" value="HprK N-terminal domain-like"/>
    <property type="match status" value="1"/>
</dbReference>
<dbReference type="Gene3D" id="3.40.50.300">
    <property type="entry name" value="P-loop containing nucleotide triphosphate hydrolases"/>
    <property type="match status" value="1"/>
</dbReference>
<dbReference type="Pfam" id="PF13500">
    <property type="entry name" value="AAA_26"/>
    <property type="match status" value="1"/>
</dbReference>
<comment type="function">
    <text evidence="12 13">Involved in acetate metabolism.</text>
</comment>
<dbReference type="NCBIfam" id="NF007233">
    <property type="entry name" value="PRK09653.1"/>
    <property type="match status" value="1"/>
</dbReference>
<dbReference type="PIRSF" id="PIRSF006107">
    <property type="entry name" value="PhpActrans_proteobac"/>
    <property type="match status" value="1"/>
</dbReference>
<comment type="domain">
    <text evidence="13">The N-terminal region seems to be important for proper quaternary structure. The C-terminal region contains the substrate-binding site.</text>
</comment>
<gene>
    <name evidence="16" type="primary">pta</name>
    <name evidence="16" type="ORF">GCM10009789_25460</name>
</gene>
<dbReference type="SUPFAM" id="SSF53659">
    <property type="entry name" value="Isocitrate/Isopropylmalate dehydrogenase-like"/>
    <property type="match status" value="1"/>
</dbReference>
<evidence type="ECO:0000256" key="1">
    <source>
        <dbReference type="ARBA" id="ARBA00000705"/>
    </source>
</evidence>
<dbReference type="EC" id="2.3.1.8" evidence="6 13"/>
<dbReference type="Gene3D" id="3.40.50.10750">
    <property type="entry name" value="Isocitrate/Isopropylmalate dehydrogenase-like"/>
    <property type="match status" value="1"/>
</dbReference>
<organism evidence="16 17">
    <name type="scientific">Kribbella sancticallisti</name>
    <dbReference type="NCBI Taxonomy" id="460087"/>
    <lineage>
        <taxon>Bacteria</taxon>
        <taxon>Bacillati</taxon>
        <taxon>Actinomycetota</taxon>
        <taxon>Actinomycetes</taxon>
        <taxon>Propionibacteriales</taxon>
        <taxon>Kribbellaceae</taxon>
        <taxon>Kribbella</taxon>
    </lineage>
</organism>
<proteinExistence type="inferred from homology"/>
<dbReference type="Gene3D" id="3.40.50.10950">
    <property type="match status" value="1"/>
</dbReference>
<evidence type="ECO:0000259" key="15">
    <source>
        <dbReference type="Pfam" id="PF07085"/>
    </source>
</evidence>
<dbReference type="InterPro" id="IPR028979">
    <property type="entry name" value="Ser_kin/Pase_Hpr-like_N_sf"/>
</dbReference>
<dbReference type="NCBIfam" id="TIGR00651">
    <property type="entry name" value="pta"/>
    <property type="match status" value="1"/>
</dbReference>
<dbReference type="InterPro" id="IPR004614">
    <property type="entry name" value="P_AcTrfase"/>
</dbReference>
<comment type="similarity">
    <text evidence="4 13">In the C-terminal section; belongs to the phosphate acetyltransferase and butyryltransferase family.</text>
</comment>
<feature type="domain" description="Phosphate acetyl/butaryl transferase" evidence="14">
    <location>
        <begin position="367"/>
        <end position="685"/>
    </location>
</feature>
<evidence type="ECO:0000259" key="14">
    <source>
        <dbReference type="Pfam" id="PF01515"/>
    </source>
</evidence>
<evidence type="ECO:0000313" key="16">
    <source>
        <dbReference type="EMBL" id="GAA1570858.1"/>
    </source>
</evidence>
<evidence type="ECO:0000256" key="5">
    <source>
        <dbReference type="ARBA" id="ARBA00009786"/>
    </source>
</evidence>
<reference evidence="16 17" key="1">
    <citation type="journal article" date="2019" name="Int. J. Syst. Evol. Microbiol.">
        <title>The Global Catalogue of Microorganisms (GCM) 10K type strain sequencing project: providing services to taxonomists for standard genome sequencing and annotation.</title>
        <authorList>
            <consortium name="The Broad Institute Genomics Platform"/>
            <consortium name="The Broad Institute Genome Sequencing Center for Infectious Disease"/>
            <person name="Wu L."/>
            <person name="Ma J."/>
        </authorList>
    </citation>
    <scope>NUCLEOTIDE SEQUENCE [LARGE SCALE GENOMIC DNA]</scope>
    <source>
        <strain evidence="16 17">JCM 14969</strain>
    </source>
</reference>
<evidence type="ECO:0000256" key="11">
    <source>
        <dbReference type="ARBA" id="ARBA00031108"/>
    </source>
</evidence>
<keyword evidence="9 13" id="KW-0808">Transferase</keyword>
<protein>
    <recommendedName>
        <fullName evidence="7 13">Phosphate acetyltransferase</fullName>
        <ecNumber evidence="6 13">2.3.1.8</ecNumber>
    </recommendedName>
    <alternativeName>
        <fullName evidence="11 13">Phosphotransacetylase</fullName>
    </alternativeName>
</protein>
<evidence type="ECO:0000256" key="12">
    <source>
        <dbReference type="ARBA" id="ARBA00049955"/>
    </source>
</evidence>
<comment type="catalytic activity">
    <reaction evidence="1 13">
        <text>acetyl-CoA + phosphate = acetyl phosphate + CoA</text>
        <dbReference type="Rhea" id="RHEA:19521"/>
        <dbReference type="ChEBI" id="CHEBI:22191"/>
        <dbReference type="ChEBI" id="CHEBI:43474"/>
        <dbReference type="ChEBI" id="CHEBI:57287"/>
        <dbReference type="ChEBI" id="CHEBI:57288"/>
        <dbReference type="EC" id="2.3.1.8"/>
    </reaction>
</comment>
<dbReference type="InterPro" id="IPR050500">
    <property type="entry name" value="Phos_Acetyltrans/Butyryltrans"/>
</dbReference>
<evidence type="ECO:0000256" key="3">
    <source>
        <dbReference type="ARBA" id="ARBA00004989"/>
    </source>
</evidence>
<dbReference type="InterPro" id="IPR002505">
    <property type="entry name" value="PTA_PTB"/>
</dbReference>
<evidence type="ECO:0000256" key="13">
    <source>
        <dbReference type="PIRNR" id="PIRNR006107"/>
    </source>
</evidence>
<name>A0ABN2D7T6_9ACTN</name>
<comment type="similarity">
    <text evidence="5 13">In the N-terminal section; belongs to the CobB/CobQ family.</text>
</comment>
<dbReference type="InterPro" id="IPR027417">
    <property type="entry name" value="P-loop_NTPase"/>
</dbReference>
<dbReference type="PANTHER" id="PTHR43356:SF3">
    <property type="entry name" value="PHOSPHATE ACETYLTRANSFERASE"/>
    <property type="match status" value="1"/>
</dbReference>
<evidence type="ECO:0000256" key="9">
    <source>
        <dbReference type="ARBA" id="ARBA00022679"/>
    </source>
</evidence>
<comment type="caution">
    <text evidence="16">The sequence shown here is derived from an EMBL/GenBank/DDBJ whole genome shotgun (WGS) entry which is preliminary data.</text>
</comment>
<dbReference type="InterPro" id="IPR010766">
    <property type="entry name" value="DRTGG"/>
</dbReference>
<keyword evidence="8 13" id="KW-0963">Cytoplasm</keyword>
<feature type="domain" description="DRTGG" evidence="15">
    <location>
        <begin position="209"/>
        <end position="321"/>
    </location>
</feature>
<keyword evidence="10 13" id="KW-0012">Acyltransferase</keyword>
<dbReference type="InterPro" id="IPR016475">
    <property type="entry name" value="P-Actrans_bac"/>
</dbReference>
<evidence type="ECO:0000256" key="6">
    <source>
        <dbReference type="ARBA" id="ARBA00012707"/>
    </source>
</evidence>
<dbReference type="Gene3D" id="3.40.1390.20">
    <property type="entry name" value="HprK N-terminal domain-like"/>
    <property type="match status" value="1"/>
</dbReference>
<evidence type="ECO:0000256" key="4">
    <source>
        <dbReference type="ARBA" id="ARBA00008756"/>
    </source>
</evidence>
<sequence length="701" mass="74010">MGSSVYVASVEGYTGKSTVALGVLEQLSRRVERVAVFRPIVRPDTALYGGRDYVLDLLTSHEAVELPYEECVGVTYDEVHQDPNAALDRIVQRYRDVAERGDPVLIVGSDYTDVGTPTEFSYNARIAANLGAPVLLVLNGHGRSPEDLRTLADMAGGELAANHGSLFAVIANRVDQDQLAPTVAALASADVPAYAIPEEALLSAPAVADLMSAVDGQVLSGDPRLLSREVSGLVVAGMTMPNVLDRLFEGAAVITAADRPEVVVGVLMANASQNFPQVSAIFLNGGFALPEQVLRLIEGIGSTMPIIETGLGTHATSTALTAVRGRVTKSTPRKVDTALALFDQHVDGSALLDRLAVARSSAVTPLMFEHQLIDVAVADRKHIVLPEGEEERILRAADVLLRRGVARLSLLGDPVVISAKAAGLGVDISAARIVNPADDEELGERFAVEYHRLRQHRGVDLDRARDLIKDVSYFGTMMVQLGLADGMVSGAIHTTAHTIRPALEVVKTWPGVSVVSSVFFMCLENQVLVYGDCAVNPDPTAEQLADIAISSAATAAAFGVEPRVAMLSYSTGTSGTGSDVEKVSKATAIVRERTPELLVEGPIQYDAAIDSAVAKTKLPDSAVAGRATVFIFPDLNTGNNTYKAVQRSANAVAVGPVLQGLKKPVNDLSRGATVRDIINTVAITAIQAQQGALVSDEGSGR</sequence>
<evidence type="ECO:0000256" key="7">
    <source>
        <dbReference type="ARBA" id="ARBA00021528"/>
    </source>
</evidence>
<evidence type="ECO:0000256" key="2">
    <source>
        <dbReference type="ARBA" id="ARBA00004496"/>
    </source>
</evidence>
<dbReference type="EMBL" id="BAAAOS010000018">
    <property type="protein sequence ID" value="GAA1570858.1"/>
    <property type="molecule type" value="Genomic_DNA"/>
</dbReference>
<evidence type="ECO:0000256" key="10">
    <source>
        <dbReference type="ARBA" id="ARBA00023315"/>
    </source>
</evidence>
<dbReference type="SUPFAM" id="SSF52540">
    <property type="entry name" value="P-loop containing nucleoside triphosphate hydrolases"/>
    <property type="match status" value="1"/>
</dbReference>
<keyword evidence="17" id="KW-1185">Reference proteome</keyword>
<dbReference type="Pfam" id="PF01515">
    <property type="entry name" value="PTA_PTB"/>
    <property type="match status" value="1"/>
</dbReference>
<dbReference type="InterPro" id="IPR042112">
    <property type="entry name" value="P_AcTrfase_dom2"/>
</dbReference>
<comment type="subcellular location">
    <subcellularLocation>
        <location evidence="2 13">Cytoplasm</location>
    </subcellularLocation>
</comment>
<dbReference type="Pfam" id="PF07085">
    <property type="entry name" value="DRTGG"/>
    <property type="match status" value="1"/>
</dbReference>